<dbReference type="EMBL" id="JACRSV010000004">
    <property type="protein sequence ID" value="MBC8560715.1"/>
    <property type="molecule type" value="Genomic_DNA"/>
</dbReference>
<evidence type="ECO:0000313" key="1">
    <source>
        <dbReference type="EMBL" id="MBC8560715.1"/>
    </source>
</evidence>
<dbReference type="RefSeq" id="WP_249295938.1">
    <property type="nucleotide sequence ID" value="NZ_JACRSV010000004.1"/>
</dbReference>
<dbReference type="AlphaFoldDB" id="A0A926I787"/>
<accession>A0A926I787</accession>
<evidence type="ECO:0000313" key="2">
    <source>
        <dbReference type="Proteomes" id="UP000610760"/>
    </source>
</evidence>
<keyword evidence="2" id="KW-1185">Reference proteome</keyword>
<dbReference type="Proteomes" id="UP000610760">
    <property type="component" value="Unassembled WGS sequence"/>
</dbReference>
<dbReference type="Pfam" id="PF14907">
    <property type="entry name" value="NTP_transf_5"/>
    <property type="match status" value="1"/>
</dbReference>
<protein>
    <submittedName>
        <fullName evidence="1">Nucleotidyltransferase family protein</fullName>
    </submittedName>
</protein>
<proteinExistence type="predicted"/>
<organism evidence="1 2">
    <name type="scientific">Fumia xinanensis</name>
    <dbReference type="NCBI Taxonomy" id="2763659"/>
    <lineage>
        <taxon>Bacteria</taxon>
        <taxon>Bacillati</taxon>
        <taxon>Bacillota</taxon>
        <taxon>Clostridia</taxon>
        <taxon>Eubacteriales</taxon>
        <taxon>Oscillospiraceae</taxon>
        <taxon>Fumia</taxon>
    </lineage>
</organism>
<reference evidence="1" key="1">
    <citation type="submission" date="2020-08" db="EMBL/GenBank/DDBJ databases">
        <title>Genome public.</title>
        <authorList>
            <person name="Liu C."/>
            <person name="Sun Q."/>
        </authorList>
    </citation>
    <scope>NUCLEOTIDE SEQUENCE</scope>
    <source>
        <strain evidence="1">NSJ-33</strain>
    </source>
</reference>
<name>A0A926I787_9FIRM</name>
<gene>
    <name evidence="1" type="ORF">H8710_11635</name>
</gene>
<comment type="caution">
    <text evidence="1">The sequence shown here is derived from an EMBL/GenBank/DDBJ whole genome shotgun (WGS) entry which is preliminary data.</text>
</comment>
<dbReference type="InterPro" id="IPR039498">
    <property type="entry name" value="NTP_transf_5"/>
</dbReference>
<sequence>MNHDFILEKIQKLVKENISCPELIPLLERHKCLYLRHLTGDAKVNMDIQLAKAAAATRYQVCAPVFAEIHQIPYAAIKGAVLSQDAYGSPFFRASGDIDTLTSREYVDVIKSIFQKHGFIQGKVTDGGIVPYSRKELLFQTAMSHQTAPFIKKASNPLCPYVNVDVNLDIMWGESAQNTDMEYVLSHSIEMEIAGITVKRLAPEMAFLSLCLHHYKDMNSIYLLYEGSLRLSLFCDIYYYTVRNLHLDWKLLRQHSEALSVGSYLYYCLYYTNQIFDDPSLTNLLKMWEVYRDDHLLGSLRLTDAERKTWSVPFPERLFTENISKLMDGILDDADRKKIALNKCLM</sequence>